<dbReference type="InterPro" id="IPR000823">
    <property type="entry name" value="Peroxidase_pln"/>
</dbReference>
<dbReference type="InterPro" id="IPR002016">
    <property type="entry name" value="Haem_peroxidase"/>
</dbReference>
<keyword evidence="16" id="KW-0376">Hydrogen peroxide</keyword>
<evidence type="ECO:0000256" key="13">
    <source>
        <dbReference type="PIRSR" id="PIRSR600823-3"/>
    </source>
</evidence>
<evidence type="ECO:0000256" key="6">
    <source>
        <dbReference type="ARBA" id="ARBA00022617"/>
    </source>
</evidence>
<dbReference type="AlphaFoldDB" id="A0A6J0KKJ0"/>
<protein>
    <recommendedName>
        <fullName evidence="4 16">Peroxidase</fullName>
        <ecNumber evidence="4 16">1.11.1.7</ecNumber>
    </recommendedName>
</protein>
<dbReference type="KEGG" id="rsz:108819873"/>
<evidence type="ECO:0000313" key="18">
    <source>
        <dbReference type="RefSeq" id="XP_018448396.1"/>
    </source>
</evidence>
<feature type="site" description="Transition state stabilizer" evidence="14">
    <location>
        <position position="62"/>
    </location>
</feature>
<comment type="similarity">
    <text evidence="3">Belongs to the peroxidase family. Ascorbate peroxidase subfamily.</text>
</comment>
<keyword evidence="9 13" id="KW-0408">Iron</keyword>
<dbReference type="GO" id="GO:0046872">
    <property type="term" value="F:metal ion binding"/>
    <property type="evidence" value="ECO:0007669"/>
    <property type="project" value="UniProtKB-UniRule"/>
</dbReference>
<name>A0A6J0KKJ0_RAPSA</name>
<dbReference type="GO" id="GO:0006979">
    <property type="term" value="P:response to oxidative stress"/>
    <property type="evidence" value="ECO:0007669"/>
    <property type="project" value="UniProtKB-UniRule"/>
</dbReference>
<keyword evidence="13 16" id="KW-0106">Calcium</keyword>
<evidence type="ECO:0000256" key="3">
    <source>
        <dbReference type="ARBA" id="ARBA00006873"/>
    </source>
</evidence>
<evidence type="ECO:0000256" key="4">
    <source>
        <dbReference type="ARBA" id="ARBA00012313"/>
    </source>
</evidence>
<dbReference type="RefSeq" id="XP_018448396.1">
    <property type="nucleotide sequence ID" value="XM_018592894.2"/>
</dbReference>
<evidence type="ECO:0000256" key="12">
    <source>
        <dbReference type="PIRSR" id="PIRSR600823-2"/>
    </source>
</evidence>
<dbReference type="Gene3D" id="1.10.420.10">
    <property type="entry name" value="Peroxidase, domain 2"/>
    <property type="match status" value="1"/>
</dbReference>
<dbReference type="InterPro" id="IPR033905">
    <property type="entry name" value="Secretory_peroxidase"/>
</dbReference>
<evidence type="ECO:0000256" key="14">
    <source>
        <dbReference type="PIRSR" id="PIRSR600823-4"/>
    </source>
</evidence>
<dbReference type="GO" id="GO:0140825">
    <property type="term" value="F:lactoperoxidase activity"/>
    <property type="evidence" value="ECO:0007669"/>
    <property type="project" value="UniProtKB-EC"/>
</dbReference>
<dbReference type="PANTHER" id="PTHR31388">
    <property type="entry name" value="PEROXIDASE 72-RELATED"/>
    <property type="match status" value="1"/>
</dbReference>
<keyword evidence="17" id="KW-1185">Reference proteome</keyword>
<evidence type="ECO:0000256" key="8">
    <source>
        <dbReference type="ARBA" id="ARBA00023002"/>
    </source>
</evidence>
<dbReference type="GO" id="GO:0005576">
    <property type="term" value="C:extracellular region"/>
    <property type="evidence" value="ECO:0007669"/>
    <property type="project" value="UniProtKB-SubCell"/>
</dbReference>
<evidence type="ECO:0000256" key="9">
    <source>
        <dbReference type="ARBA" id="ARBA00023004"/>
    </source>
</evidence>
<evidence type="ECO:0000256" key="11">
    <source>
        <dbReference type="PIRSR" id="PIRSR600823-1"/>
    </source>
</evidence>
<dbReference type="PROSITE" id="PS50873">
    <property type="entry name" value="PEROXIDASE_4"/>
    <property type="match status" value="1"/>
</dbReference>
<comment type="subcellular location">
    <subcellularLocation>
        <location evidence="16">Secreted</location>
    </subcellularLocation>
</comment>
<feature type="binding site" evidence="13">
    <location>
        <position position="76"/>
    </location>
    <ligand>
        <name>Ca(2+)</name>
        <dbReference type="ChEBI" id="CHEBI:29108"/>
        <label>1</label>
    </ligand>
</feature>
<dbReference type="PROSITE" id="PS00435">
    <property type="entry name" value="PEROXIDASE_1"/>
    <property type="match status" value="1"/>
</dbReference>
<dbReference type="Pfam" id="PF00141">
    <property type="entry name" value="peroxidase"/>
    <property type="match status" value="1"/>
</dbReference>
<feature type="binding site" evidence="13">
    <location>
        <position position="236"/>
    </location>
    <ligand>
        <name>Ca(2+)</name>
        <dbReference type="ChEBI" id="CHEBI:29108"/>
        <label>2</label>
    </ligand>
</feature>
<feature type="disulfide bond" evidence="15">
    <location>
        <begin position="121"/>
        <end position="313"/>
    </location>
</feature>
<feature type="binding site" evidence="12">
    <location>
        <position position="154"/>
    </location>
    <ligand>
        <name>substrate</name>
    </ligand>
</feature>
<dbReference type="CDD" id="cd00693">
    <property type="entry name" value="secretory_peroxidase"/>
    <property type="match status" value="1"/>
</dbReference>
<organism evidence="17 18">
    <name type="scientific">Raphanus sativus</name>
    <name type="common">Radish</name>
    <name type="synonym">Raphanus raphanistrum var. sativus</name>
    <dbReference type="NCBI Taxonomy" id="3726"/>
    <lineage>
        <taxon>Eukaryota</taxon>
        <taxon>Viridiplantae</taxon>
        <taxon>Streptophyta</taxon>
        <taxon>Embryophyta</taxon>
        <taxon>Tracheophyta</taxon>
        <taxon>Spermatophyta</taxon>
        <taxon>Magnoliopsida</taxon>
        <taxon>eudicotyledons</taxon>
        <taxon>Gunneridae</taxon>
        <taxon>Pentapetalae</taxon>
        <taxon>rosids</taxon>
        <taxon>malvids</taxon>
        <taxon>Brassicales</taxon>
        <taxon>Brassicaceae</taxon>
        <taxon>Brassiceae</taxon>
        <taxon>Raphanus</taxon>
    </lineage>
</organism>
<accession>A0A6J0KKJ0</accession>
<dbReference type="PANTHER" id="PTHR31388:SF182">
    <property type="entry name" value="PEROXIDASE 49"/>
    <property type="match status" value="1"/>
</dbReference>
<dbReference type="GO" id="GO:0042744">
    <property type="term" value="P:hydrogen peroxide catabolic process"/>
    <property type="evidence" value="ECO:0007669"/>
    <property type="project" value="UniProtKB-KW"/>
</dbReference>
<dbReference type="FunFam" id="1.10.420.10:FF:000001">
    <property type="entry name" value="Peroxidase"/>
    <property type="match status" value="1"/>
</dbReference>
<reference evidence="18" key="2">
    <citation type="submission" date="2025-08" db="UniProtKB">
        <authorList>
            <consortium name="RefSeq"/>
        </authorList>
    </citation>
    <scope>IDENTIFICATION</scope>
    <source>
        <tissue evidence="18">Leaf</tissue>
    </source>
</reference>
<feature type="disulfide bond" evidence="15">
    <location>
        <begin position="68"/>
        <end position="73"/>
    </location>
</feature>
<keyword evidence="7 13" id="KW-0479">Metal-binding</keyword>
<evidence type="ECO:0000256" key="16">
    <source>
        <dbReference type="RuleBase" id="RU362060"/>
    </source>
</evidence>
<dbReference type="PRINTS" id="PR00461">
    <property type="entry name" value="PLPEROXIDASE"/>
</dbReference>
<feature type="binding site" evidence="13">
    <location>
        <position position="74"/>
    </location>
    <ligand>
        <name>Ca(2+)</name>
        <dbReference type="ChEBI" id="CHEBI:29108"/>
        <label>1</label>
    </ligand>
</feature>
<feature type="active site" description="Proton acceptor" evidence="11">
    <location>
        <position position="66"/>
    </location>
</feature>
<sequence length="319" mass="35276">MEPSYLLVFTPPHARKLKRLWANDKIMAKDRIGMWHSSLRPISEVLATTIATEARMAASLMRLHYHDCFVQGCDGSLLLDSIGGIVSEKDSIFNGQSVRGFEVIDQIKAHLEKECPGTVSCADILTLAARDSSVLVRRKDSLNASLSGSNSNIPASNDSFEAVLTKFNRHGLDITDLVALSGSHTIGFARCTSFRQRLYNQSGNGRPDMSLEESLAANLRQICPIAGGDENLSALDMITVAKFDNNYFMNLIKNMGLLYSDQVLFSGNDISRELVITYAEDQEAFFQQFAESMIKMGKISPLMGSHGEIRKNCRKTNNP</sequence>
<feature type="binding site" evidence="13">
    <location>
        <position position="88"/>
    </location>
    <ligand>
        <name>Ca(2+)</name>
        <dbReference type="ChEBI" id="CHEBI:29108"/>
        <label>1</label>
    </ligand>
</feature>
<dbReference type="PRINTS" id="PR00458">
    <property type="entry name" value="PEROXIDASE"/>
</dbReference>
<feature type="binding site" evidence="13">
    <location>
        <position position="67"/>
    </location>
    <ligand>
        <name>Ca(2+)</name>
        <dbReference type="ChEBI" id="CHEBI:29108"/>
        <label>1</label>
    </ligand>
</feature>
<comment type="similarity">
    <text evidence="16">Belongs to the peroxidase family. Classical plant (class III) peroxidase subfamily.</text>
</comment>
<comment type="function">
    <text evidence="2">Removal of H(2)O(2), oxidation of toxic reductants, biosynthesis and degradation of lignin, suberization, auxin catabolism, response to environmental stresses such as wounding, pathogen attack and oxidative stress. These functions might be dependent on each isozyme/isoform in each plant tissue.</text>
</comment>
<evidence type="ECO:0000313" key="17">
    <source>
        <dbReference type="Proteomes" id="UP000504610"/>
    </source>
</evidence>
<evidence type="ECO:0000256" key="2">
    <source>
        <dbReference type="ARBA" id="ARBA00002322"/>
    </source>
</evidence>
<evidence type="ECO:0000256" key="1">
    <source>
        <dbReference type="ARBA" id="ARBA00000189"/>
    </source>
</evidence>
<feature type="binding site" evidence="13">
    <location>
        <position position="72"/>
    </location>
    <ligand>
        <name>Ca(2+)</name>
        <dbReference type="ChEBI" id="CHEBI:29108"/>
        <label>1</label>
    </ligand>
</feature>
<feature type="disulfide bond" evidence="15">
    <location>
        <begin position="191"/>
        <end position="223"/>
    </location>
</feature>
<evidence type="ECO:0000256" key="15">
    <source>
        <dbReference type="PIRSR" id="PIRSR600823-5"/>
    </source>
</evidence>
<proteinExistence type="inferred from homology"/>
<keyword evidence="16" id="KW-0964">Secreted</keyword>
<dbReference type="GO" id="GO:0020037">
    <property type="term" value="F:heme binding"/>
    <property type="evidence" value="ECO:0007669"/>
    <property type="project" value="UniProtKB-UniRule"/>
</dbReference>
<dbReference type="Gene3D" id="1.10.520.10">
    <property type="match status" value="1"/>
</dbReference>
<keyword evidence="5 16" id="KW-0575">Peroxidase</keyword>
<feature type="binding site" description="axial binding residue" evidence="13">
    <location>
        <position position="184"/>
    </location>
    <ligand>
        <name>heme b</name>
        <dbReference type="ChEBI" id="CHEBI:60344"/>
    </ligand>
    <ligandPart>
        <name>Fe</name>
        <dbReference type="ChEBI" id="CHEBI:18248"/>
    </ligandPart>
</feature>
<evidence type="ECO:0000256" key="10">
    <source>
        <dbReference type="ARBA" id="ARBA00023157"/>
    </source>
</evidence>
<feature type="binding site" evidence="13">
    <location>
        <position position="185"/>
    </location>
    <ligand>
        <name>Ca(2+)</name>
        <dbReference type="ChEBI" id="CHEBI:29108"/>
        <label>2</label>
    </ligand>
</feature>
<dbReference type="Proteomes" id="UP000504610">
    <property type="component" value="Chromosome 8"/>
</dbReference>
<reference evidence="17" key="1">
    <citation type="journal article" date="2019" name="Database">
        <title>The radish genome database (RadishGD): an integrated information resource for radish genomics.</title>
        <authorList>
            <person name="Yu H.J."/>
            <person name="Baek S."/>
            <person name="Lee Y.J."/>
            <person name="Cho A."/>
            <person name="Mun J.H."/>
        </authorList>
    </citation>
    <scope>NUCLEOTIDE SEQUENCE [LARGE SCALE GENOMIC DNA]</scope>
    <source>
        <strain evidence="17">cv. WK10039</strain>
    </source>
</reference>
<feature type="binding site" evidence="13">
    <location>
        <position position="244"/>
    </location>
    <ligand>
        <name>Ca(2+)</name>
        <dbReference type="ChEBI" id="CHEBI:29108"/>
        <label>2</label>
    </ligand>
</feature>
<evidence type="ECO:0000256" key="7">
    <source>
        <dbReference type="ARBA" id="ARBA00022723"/>
    </source>
</evidence>
<comment type="cofactor">
    <cofactor evidence="13 16">
        <name>Ca(2+)</name>
        <dbReference type="ChEBI" id="CHEBI:29108"/>
    </cofactor>
    <text evidence="13 16">Binds 2 calcium ions per subunit.</text>
</comment>
<keyword evidence="8 16" id="KW-0560">Oxidoreductase</keyword>
<feature type="binding site" evidence="13">
    <location>
        <position position="239"/>
    </location>
    <ligand>
        <name>Ca(2+)</name>
        <dbReference type="ChEBI" id="CHEBI:29108"/>
        <label>2</label>
    </ligand>
</feature>
<keyword evidence="10 15" id="KW-1015">Disulfide bond</keyword>
<feature type="binding site" evidence="13">
    <location>
        <position position="70"/>
    </location>
    <ligand>
        <name>Ca(2+)</name>
        <dbReference type="ChEBI" id="CHEBI:29108"/>
        <label>1</label>
    </ligand>
</feature>
<comment type="catalytic activity">
    <reaction evidence="1 16">
        <text>2 a phenolic donor + H2O2 = 2 a phenolic radical donor + 2 H2O</text>
        <dbReference type="Rhea" id="RHEA:56136"/>
        <dbReference type="ChEBI" id="CHEBI:15377"/>
        <dbReference type="ChEBI" id="CHEBI:16240"/>
        <dbReference type="ChEBI" id="CHEBI:139520"/>
        <dbReference type="ChEBI" id="CHEBI:139521"/>
        <dbReference type="EC" id="1.11.1.7"/>
    </reaction>
</comment>
<keyword evidence="6 16" id="KW-0349">Heme</keyword>
<dbReference type="GeneID" id="108819873"/>
<dbReference type="OrthoDB" id="2113341at2759"/>
<dbReference type="SUPFAM" id="SSF48113">
    <property type="entry name" value="Heme-dependent peroxidases"/>
    <property type="match status" value="1"/>
</dbReference>
<gene>
    <name evidence="18" type="primary">LOC108819873</name>
</gene>
<evidence type="ECO:0000256" key="5">
    <source>
        <dbReference type="ARBA" id="ARBA00022559"/>
    </source>
</evidence>
<dbReference type="InterPro" id="IPR019793">
    <property type="entry name" value="Peroxidases_heam-ligand_BS"/>
</dbReference>
<dbReference type="EC" id="1.11.1.7" evidence="4 16"/>
<dbReference type="InterPro" id="IPR010255">
    <property type="entry name" value="Haem_peroxidase_sf"/>
</dbReference>
<comment type="cofactor">
    <cofactor evidence="13 16">
        <name>heme b</name>
        <dbReference type="ChEBI" id="CHEBI:60344"/>
    </cofactor>
    <text evidence="13 16">Binds 1 heme b (iron(II)-protoporphyrin IX) group per subunit.</text>
</comment>